<gene>
    <name evidence="2" type="ORF">DO83_14280</name>
</gene>
<dbReference type="SUPFAM" id="SSF81301">
    <property type="entry name" value="Nucleotidyltransferase"/>
    <property type="match status" value="1"/>
</dbReference>
<protein>
    <submittedName>
        <fullName evidence="2">DNA polymerase subunit beta</fullName>
    </submittedName>
</protein>
<dbReference type="Pfam" id="PF01909">
    <property type="entry name" value="NTP_transf_2"/>
    <property type="match status" value="1"/>
</dbReference>
<dbReference type="InterPro" id="IPR043519">
    <property type="entry name" value="NT_sf"/>
</dbReference>
<reference evidence="2 3" key="1">
    <citation type="journal article" date="2016" name="Sci. Rep.">
        <title>Accelerated dysbiosis of gut microbiota during aggravation of DSS-induced colitis by a butyrate-producing bacterium.</title>
        <authorList>
            <person name="Zhang Q."/>
            <person name="Wu Y."/>
            <person name="Wang J."/>
            <person name="Wu G."/>
            <person name="Long W."/>
            <person name="Xue Z."/>
            <person name="Wang L."/>
            <person name="Zhang X."/>
            <person name="Pang X."/>
            <person name="Zhao Y."/>
            <person name="Zhao L."/>
            <person name="Zhang C."/>
        </authorList>
    </citation>
    <scope>NUCLEOTIDE SEQUENCE [LARGE SCALE GENOMIC DNA]</scope>
    <source>
        <strain evidence="2 3">BPB5</strain>
    </source>
</reference>
<evidence type="ECO:0000313" key="2">
    <source>
        <dbReference type="EMBL" id="AQP41001.1"/>
    </source>
</evidence>
<dbReference type="InterPro" id="IPR002934">
    <property type="entry name" value="Polymerase_NTP_transf_dom"/>
</dbReference>
<dbReference type="InterPro" id="IPR052548">
    <property type="entry name" value="Type_VII_TA_antitoxin"/>
</dbReference>
<organism evidence="2 3">
    <name type="scientific">Anaerostipes hadrus</name>
    <dbReference type="NCBI Taxonomy" id="649756"/>
    <lineage>
        <taxon>Bacteria</taxon>
        <taxon>Bacillati</taxon>
        <taxon>Bacillota</taxon>
        <taxon>Clostridia</taxon>
        <taxon>Lachnospirales</taxon>
        <taxon>Lachnospiraceae</taxon>
        <taxon>Anaerostipes</taxon>
    </lineage>
</organism>
<dbReference type="GO" id="GO:0016779">
    <property type="term" value="F:nucleotidyltransferase activity"/>
    <property type="evidence" value="ECO:0007669"/>
    <property type="project" value="InterPro"/>
</dbReference>
<feature type="domain" description="Polymerase nucleotidyl transferase" evidence="1">
    <location>
        <begin position="23"/>
        <end position="110"/>
    </location>
</feature>
<evidence type="ECO:0000259" key="1">
    <source>
        <dbReference type="Pfam" id="PF01909"/>
    </source>
</evidence>
<dbReference type="Proteomes" id="UP000188159">
    <property type="component" value="Chromosome"/>
</dbReference>
<dbReference type="PANTHER" id="PTHR33933:SF3">
    <property type="entry name" value="PROTEIN ADENYLYLTRANSFERASE MJ0604-RELATED"/>
    <property type="match status" value="1"/>
</dbReference>
<dbReference type="PANTHER" id="PTHR33933">
    <property type="entry name" value="NUCLEOTIDYLTRANSFERASE"/>
    <property type="match status" value="1"/>
</dbReference>
<dbReference type="EMBL" id="CP012098">
    <property type="protein sequence ID" value="AQP41001.1"/>
    <property type="molecule type" value="Genomic_DNA"/>
</dbReference>
<dbReference type="CDD" id="cd05403">
    <property type="entry name" value="NT_KNTase_like"/>
    <property type="match status" value="1"/>
</dbReference>
<accession>A0A1Q2CB65</accession>
<sequence length="119" mass="14130">MIKYQCIKNKYRIHNIIYQFSQQLKDIMESKLTKVIVYGSYARGDYNSSSDVDVMILVKMSDNEIKKIENQVYDLAFDIEMDTGVDISPIIKNEEQYEYWLDTLPFYKNIHEERVIVNG</sequence>
<dbReference type="Gene3D" id="3.30.460.10">
    <property type="entry name" value="Beta Polymerase, domain 2"/>
    <property type="match status" value="1"/>
</dbReference>
<dbReference type="AlphaFoldDB" id="A0A1Q2CB65"/>
<evidence type="ECO:0000313" key="3">
    <source>
        <dbReference type="Proteomes" id="UP000188159"/>
    </source>
</evidence>
<dbReference type="RefSeq" id="WP_077327888.1">
    <property type="nucleotide sequence ID" value="NZ_CP012098.1"/>
</dbReference>
<name>A0A1Q2CB65_ANAHA</name>
<proteinExistence type="predicted"/>